<keyword evidence="1" id="KW-0805">Transcription regulation</keyword>
<dbReference type="GO" id="GO:0005667">
    <property type="term" value="C:transcription regulator complex"/>
    <property type="evidence" value="ECO:0007669"/>
    <property type="project" value="TreeGrafter"/>
</dbReference>
<reference evidence="9" key="1">
    <citation type="submission" date="2010-08" db="EMBL/GenBank/DDBJ databases">
        <authorList>
            <consortium name="Caenorhabditis japonica Sequencing Consortium"/>
            <person name="Wilson R.K."/>
        </authorList>
    </citation>
    <scope>NUCLEOTIDE SEQUENCE [LARGE SCALE GENOMIC DNA]</scope>
    <source>
        <strain evidence="9">DF5081</strain>
    </source>
</reference>
<dbReference type="Gene3D" id="4.10.1240.50">
    <property type="match status" value="1"/>
</dbReference>
<feature type="compositionally biased region" description="Low complexity" evidence="5">
    <location>
        <begin position="17"/>
        <end position="34"/>
    </location>
</feature>
<keyword evidence="3" id="KW-0539">Nucleus</keyword>
<evidence type="ECO:0000256" key="1">
    <source>
        <dbReference type="ARBA" id="ARBA00023015"/>
    </source>
</evidence>
<evidence type="ECO:0000259" key="7">
    <source>
        <dbReference type="PROSITE" id="PS51156"/>
    </source>
</evidence>
<keyword evidence="4" id="KW-0862">Zinc</keyword>
<evidence type="ECO:0000256" key="5">
    <source>
        <dbReference type="SAM" id="MobiDB-lite"/>
    </source>
</evidence>
<feature type="region of interest" description="Disordered" evidence="5">
    <location>
        <begin position="117"/>
        <end position="175"/>
    </location>
</feature>
<feature type="region of interest" description="Disordered" evidence="5">
    <location>
        <begin position="1"/>
        <end position="77"/>
    </location>
</feature>
<organism evidence="8 9">
    <name type="scientific">Caenorhabditis japonica</name>
    <dbReference type="NCBI Taxonomy" id="281687"/>
    <lineage>
        <taxon>Eukaryota</taxon>
        <taxon>Metazoa</taxon>
        <taxon>Ecdysozoa</taxon>
        <taxon>Nematoda</taxon>
        <taxon>Chromadorea</taxon>
        <taxon>Rhabditida</taxon>
        <taxon>Rhabditina</taxon>
        <taxon>Rhabditomorpha</taxon>
        <taxon>Rhabditoidea</taxon>
        <taxon>Rhabditidae</taxon>
        <taxon>Peloderinae</taxon>
        <taxon>Caenorhabditis</taxon>
    </lineage>
</organism>
<dbReference type="GO" id="GO:0003714">
    <property type="term" value="F:transcription corepressor activity"/>
    <property type="evidence" value="ECO:0007669"/>
    <property type="project" value="TreeGrafter"/>
</dbReference>
<dbReference type="EnsemblMetazoa" id="CJA03671.1">
    <property type="protein sequence ID" value="CJA03671.1"/>
    <property type="gene ID" value="WBGene00122875"/>
</dbReference>
<dbReference type="PANTHER" id="PTHR16089:SF42">
    <property type="entry name" value="ELM2 DOMAIN-CONTAINING PROTEIN"/>
    <property type="match status" value="1"/>
</dbReference>
<dbReference type="InterPro" id="IPR000949">
    <property type="entry name" value="ELM2_dom"/>
</dbReference>
<feature type="region of interest" description="Disordered" evidence="5">
    <location>
        <begin position="277"/>
        <end position="307"/>
    </location>
</feature>
<dbReference type="InterPro" id="IPR000679">
    <property type="entry name" value="Znf_GATA"/>
</dbReference>
<sequence>MNATSPNRSLEVDTDSPRSSVSSSTSAQQVPSTSIATQVDYITLESDSDHSDSEETAPPVKKARFTNVNGSTKTDRPDELIKGLVHEMVQNVVQSQQLLERARSEAESIELNLNLNSTDDVARTPSPTTQEHPIQTKAKIRTRPVKGAVKPSRRSSRLASAPDDGPETSDEIKMEEPVEIVETKPEVLLPSICEQQESKKKKVRITKPILEPSRRSGRINKENEQAVNNELFKNYNNGTGVINRGHNIPIGLTRRCFYFKDTSSDPTQARVKNQLKIDMQPPPSGMSKYREYTEEPSKKRGRKSREDRFMQRGWGEIRVGKAYQAEIPTSTSFDDDLDRDRDRDRDELVWSPPEYQKSEEEYYYETLRNQYWRAIWRQFESHIPMETALQHLMDNGYNMGKSLETIDQRLKMLPQVFKPMCMEQMKMFCIAKKNHHSKSLRNIQLKAMRNYHLAEVQQFRYRFQKFHKYQENHGLKCNCDEPLCQDLKFEPRWSCANCTKHLRPTSSSQAPADPFCLVCQTYQQLTGRKRPCKDVVFNDEELQKIEQWVEREEKEQKAITREELETVLKKETIARWKKNDLSGEEKEMLNQKIPKQREKIAEQLEPYVLPHFTKCNCKKQITDDKKSMLARRGPVQFKLTFSVQEQEEWAAKFESYGGNIHALARDLMVDRESVLQFLAVYSTEFDLDEHLENQILRFVRSSPTGKAPPLPDTTPSRDNSPYLPPDEKKGRAKKRSRS</sequence>
<evidence type="ECO:0000256" key="2">
    <source>
        <dbReference type="ARBA" id="ARBA00023163"/>
    </source>
</evidence>
<name>A0A8R1HL21_CAEJA</name>
<feature type="region of interest" description="Disordered" evidence="5">
    <location>
        <begin position="700"/>
        <end position="738"/>
    </location>
</feature>
<keyword evidence="4" id="KW-0863">Zinc-finger</keyword>
<dbReference type="AlphaFoldDB" id="A0A8R1HL21"/>
<dbReference type="OMA" id="WRCETEG"/>
<dbReference type="PANTHER" id="PTHR16089">
    <property type="entry name" value="REST COREPRESSOR COREST PROTEIN-RELATED"/>
    <property type="match status" value="1"/>
</dbReference>
<dbReference type="SMART" id="SM01189">
    <property type="entry name" value="ELM2"/>
    <property type="match status" value="1"/>
</dbReference>
<keyword evidence="2" id="KW-0804">Transcription</keyword>
<dbReference type="GO" id="GO:0008270">
    <property type="term" value="F:zinc ion binding"/>
    <property type="evidence" value="ECO:0007669"/>
    <property type="project" value="UniProtKB-KW"/>
</dbReference>
<feature type="compositionally biased region" description="Polar residues" evidence="5">
    <location>
        <begin position="117"/>
        <end position="133"/>
    </location>
</feature>
<feature type="compositionally biased region" description="Basic and acidic residues" evidence="5">
    <location>
        <begin position="288"/>
        <end position="307"/>
    </location>
</feature>
<reference evidence="8" key="2">
    <citation type="submission" date="2022-06" db="UniProtKB">
        <authorList>
            <consortium name="EnsemblMetazoa"/>
        </authorList>
    </citation>
    <scope>IDENTIFICATION</scope>
    <source>
        <strain evidence="8">DF5081</strain>
    </source>
</reference>
<evidence type="ECO:0000259" key="6">
    <source>
        <dbReference type="PROSITE" id="PS50114"/>
    </source>
</evidence>
<dbReference type="Pfam" id="PF01448">
    <property type="entry name" value="ELM2"/>
    <property type="match status" value="1"/>
</dbReference>
<dbReference type="PROSITE" id="PS50114">
    <property type="entry name" value="GATA_ZN_FINGER_2"/>
    <property type="match status" value="1"/>
</dbReference>
<dbReference type="InterPro" id="IPR051066">
    <property type="entry name" value="Trans_reg/Corepressor"/>
</dbReference>
<dbReference type="GO" id="GO:0006357">
    <property type="term" value="P:regulation of transcription by RNA polymerase II"/>
    <property type="evidence" value="ECO:0007669"/>
    <property type="project" value="TreeGrafter"/>
</dbReference>
<protein>
    <recommendedName>
        <fullName evidence="10">ELM2 domain-containing protein</fullName>
    </recommendedName>
</protein>
<dbReference type="GO" id="GO:0000118">
    <property type="term" value="C:histone deacetylase complex"/>
    <property type="evidence" value="ECO:0007669"/>
    <property type="project" value="TreeGrafter"/>
</dbReference>
<dbReference type="GO" id="GO:0043565">
    <property type="term" value="F:sequence-specific DNA binding"/>
    <property type="evidence" value="ECO:0007669"/>
    <property type="project" value="InterPro"/>
</dbReference>
<dbReference type="Proteomes" id="UP000005237">
    <property type="component" value="Unassembled WGS sequence"/>
</dbReference>
<evidence type="ECO:0000256" key="4">
    <source>
        <dbReference type="PROSITE-ProRule" id="PRU00094"/>
    </source>
</evidence>
<evidence type="ECO:0000256" key="3">
    <source>
        <dbReference type="ARBA" id="ARBA00023242"/>
    </source>
</evidence>
<evidence type="ECO:0000313" key="9">
    <source>
        <dbReference type="Proteomes" id="UP000005237"/>
    </source>
</evidence>
<feature type="domain" description="ELM2" evidence="7">
    <location>
        <begin position="315"/>
        <end position="410"/>
    </location>
</feature>
<proteinExistence type="predicted"/>
<feature type="domain" description="GATA-type" evidence="6">
    <location>
        <begin position="494"/>
        <end position="531"/>
    </location>
</feature>
<dbReference type="PROSITE" id="PS51156">
    <property type="entry name" value="ELM2"/>
    <property type="match status" value="1"/>
</dbReference>
<keyword evidence="9" id="KW-1185">Reference proteome</keyword>
<evidence type="ECO:0000313" key="8">
    <source>
        <dbReference type="EnsemblMetazoa" id="CJA03671.1"/>
    </source>
</evidence>
<evidence type="ECO:0008006" key="10">
    <source>
        <dbReference type="Google" id="ProtNLM"/>
    </source>
</evidence>
<keyword evidence="4" id="KW-0479">Metal-binding</keyword>
<accession>A0A8R1HL21</accession>